<name>A0A2I0TBP6_LIMLA</name>
<dbReference type="AlphaFoldDB" id="A0A2I0TBP6"/>
<proteinExistence type="predicted"/>
<dbReference type="Proteomes" id="UP000233556">
    <property type="component" value="Unassembled WGS sequence"/>
</dbReference>
<evidence type="ECO:0000256" key="3">
    <source>
        <dbReference type="ARBA" id="ARBA00023054"/>
    </source>
</evidence>
<sequence length="159" mass="18160">MTESRDEAQNCCLKQKQMVADAQAKASQLSLHADGLRRRLEQLQQDLNSKEEEKVTEVNKVKVELQEQIGHLQAERTAQEGLREKIAALERQLKALSSNHREALLDKESEISMLLEKLRMKEADISRMREEEAQRASFLQNAIMAYVQGSPLGTRSSRK</sequence>
<keyword evidence="3 5" id="KW-0175">Coiled coil</keyword>
<comment type="subcellular location">
    <subcellularLocation>
        <location evidence="1">Cytoplasm</location>
        <location evidence="1">Cytoskeleton</location>
        <location evidence="1">Microtubule organizing center</location>
        <location evidence="1">Centrosome</location>
    </subcellularLocation>
</comment>
<dbReference type="InterPro" id="IPR052116">
    <property type="entry name" value="Centro_Cilium_Assembly"/>
</dbReference>
<evidence type="ECO:0000256" key="5">
    <source>
        <dbReference type="SAM" id="Coils"/>
    </source>
</evidence>
<organism evidence="6 7">
    <name type="scientific">Limosa lapponica baueri</name>
    <dbReference type="NCBI Taxonomy" id="1758121"/>
    <lineage>
        <taxon>Eukaryota</taxon>
        <taxon>Metazoa</taxon>
        <taxon>Chordata</taxon>
        <taxon>Craniata</taxon>
        <taxon>Vertebrata</taxon>
        <taxon>Euteleostomi</taxon>
        <taxon>Archelosauria</taxon>
        <taxon>Archosauria</taxon>
        <taxon>Dinosauria</taxon>
        <taxon>Saurischia</taxon>
        <taxon>Theropoda</taxon>
        <taxon>Coelurosauria</taxon>
        <taxon>Aves</taxon>
        <taxon>Neognathae</taxon>
        <taxon>Neoaves</taxon>
        <taxon>Charadriiformes</taxon>
        <taxon>Scolopacidae</taxon>
        <taxon>Limosa</taxon>
    </lineage>
</organism>
<evidence type="ECO:0000256" key="4">
    <source>
        <dbReference type="ARBA" id="ARBA00023212"/>
    </source>
</evidence>
<feature type="coiled-coil region" evidence="5">
    <location>
        <begin position="26"/>
        <end position="131"/>
    </location>
</feature>
<dbReference type="PANTHER" id="PTHR23170:SF3">
    <property type="entry name" value="LEUCINE-RICH REPEAT-CONTAINING PROTEIN 45"/>
    <property type="match status" value="1"/>
</dbReference>
<reference evidence="7" key="1">
    <citation type="submission" date="2017-11" db="EMBL/GenBank/DDBJ databases">
        <authorList>
            <person name="Lima N.C."/>
            <person name="Parody-Merino A.M."/>
            <person name="Battley P.F."/>
            <person name="Fidler A.E."/>
            <person name="Prosdocimi F."/>
        </authorList>
    </citation>
    <scope>NUCLEOTIDE SEQUENCE [LARGE SCALE GENOMIC DNA]</scope>
</reference>
<evidence type="ECO:0000256" key="2">
    <source>
        <dbReference type="ARBA" id="ARBA00022490"/>
    </source>
</evidence>
<reference evidence="7" key="2">
    <citation type="submission" date="2017-12" db="EMBL/GenBank/DDBJ databases">
        <title>Genome sequence of the Bar-tailed Godwit (Limosa lapponica baueri).</title>
        <authorList>
            <person name="Lima N.C.B."/>
            <person name="Parody-Merino A.M."/>
            <person name="Battley P.F."/>
            <person name="Fidler A.E."/>
            <person name="Prosdocimi F."/>
        </authorList>
    </citation>
    <scope>NUCLEOTIDE SEQUENCE [LARGE SCALE GENOMIC DNA]</scope>
</reference>
<dbReference type="GO" id="GO:0005886">
    <property type="term" value="C:plasma membrane"/>
    <property type="evidence" value="ECO:0007669"/>
    <property type="project" value="TreeGrafter"/>
</dbReference>
<dbReference type="GO" id="GO:0005813">
    <property type="term" value="C:centrosome"/>
    <property type="evidence" value="ECO:0007669"/>
    <property type="project" value="UniProtKB-SubCell"/>
</dbReference>
<accession>A0A2I0TBP6</accession>
<keyword evidence="4" id="KW-0206">Cytoskeleton</keyword>
<evidence type="ECO:0000313" key="7">
    <source>
        <dbReference type="Proteomes" id="UP000233556"/>
    </source>
</evidence>
<evidence type="ECO:0000313" key="6">
    <source>
        <dbReference type="EMBL" id="PKU31224.1"/>
    </source>
</evidence>
<protein>
    <submittedName>
        <fullName evidence="6">Uncharacterized protein</fullName>
    </submittedName>
</protein>
<dbReference type="EMBL" id="KZ513156">
    <property type="protein sequence ID" value="PKU31224.1"/>
    <property type="molecule type" value="Genomic_DNA"/>
</dbReference>
<evidence type="ECO:0000256" key="1">
    <source>
        <dbReference type="ARBA" id="ARBA00004300"/>
    </source>
</evidence>
<dbReference type="OrthoDB" id="8436363at2759"/>
<gene>
    <name evidence="6" type="ORF">llap_18474</name>
</gene>
<dbReference type="PANTHER" id="PTHR23170">
    <property type="entry name" value="NY-REN-58 ANTIGEN"/>
    <property type="match status" value="1"/>
</dbReference>
<keyword evidence="7" id="KW-1185">Reference proteome</keyword>
<keyword evidence="2" id="KW-0963">Cytoplasm</keyword>